<feature type="region of interest" description="Disordered" evidence="1">
    <location>
        <begin position="50"/>
        <end position="79"/>
    </location>
</feature>
<sequence>MSGPGVSLTDLSNFAANTANIDGIISLDVNDLGNGPNATRNLDMDLLANHNKVSPSPKRDAGDVTATPYSSSGPTFEINNPPQVAPSSLGSGIDFINIEDTAKTVSLNTPSYGGDTIHINRSNSYATENLDALPIGEGAAAAVASVPKMTPEQEATEKAALLNKLRRLQTKGIEGAKMNMTNSLEEIKAEFVRLSDSAGLEKSIKFQRQMLVTAVTGLEFLNQRFNPVDVNLEGWSESVNENQDDFDEIFEELYDKYKDRSKVAPEVRLVMTLGMSAAMCHVTNTFFKSKMPGMDDILKRNPELARQFAQAAASQAVGPGFANFVSMGQPGGGGRRQSVQEPVPFGAGGDSPNMGWQPSEQPPAPVQTARREMRGPSGVEDILKAFEAEDRGESVSNGFVPPPRPDAGDDNQSVYTSTTMNGSESAARRSGRGGNRKAKPAAAGASISLMV</sequence>
<accession>A0A6C0DTL1</accession>
<feature type="compositionally biased region" description="Polar residues" evidence="1">
    <location>
        <begin position="67"/>
        <end position="79"/>
    </location>
</feature>
<protein>
    <submittedName>
        <fullName evidence="2">Uncharacterized protein</fullName>
    </submittedName>
</protein>
<feature type="compositionally biased region" description="Polar residues" evidence="1">
    <location>
        <begin position="410"/>
        <end position="420"/>
    </location>
</feature>
<evidence type="ECO:0000256" key="1">
    <source>
        <dbReference type="SAM" id="MobiDB-lite"/>
    </source>
</evidence>
<organism evidence="2">
    <name type="scientific">viral metagenome</name>
    <dbReference type="NCBI Taxonomy" id="1070528"/>
    <lineage>
        <taxon>unclassified sequences</taxon>
        <taxon>metagenomes</taxon>
        <taxon>organismal metagenomes</taxon>
    </lineage>
</organism>
<dbReference type="Pfam" id="PF19071">
    <property type="entry name" value="DUF5767"/>
    <property type="match status" value="1"/>
</dbReference>
<reference evidence="2" key="1">
    <citation type="journal article" date="2020" name="Nature">
        <title>Giant virus diversity and host interactions through global metagenomics.</title>
        <authorList>
            <person name="Schulz F."/>
            <person name="Roux S."/>
            <person name="Paez-Espino D."/>
            <person name="Jungbluth S."/>
            <person name="Walsh D.A."/>
            <person name="Denef V.J."/>
            <person name="McMahon K.D."/>
            <person name="Konstantinidis K.T."/>
            <person name="Eloe-Fadrosh E.A."/>
            <person name="Kyrpides N.C."/>
            <person name="Woyke T."/>
        </authorList>
    </citation>
    <scope>NUCLEOTIDE SEQUENCE</scope>
    <source>
        <strain evidence="2">GVMAG-M-3300023174-57</strain>
    </source>
</reference>
<dbReference type="InterPro" id="IPR043910">
    <property type="entry name" value="DUF5767"/>
</dbReference>
<dbReference type="AlphaFoldDB" id="A0A6C0DTL1"/>
<feature type="region of interest" description="Disordered" evidence="1">
    <location>
        <begin position="388"/>
        <end position="451"/>
    </location>
</feature>
<name>A0A6C0DTL1_9ZZZZ</name>
<evidence type="ECO:0000313" key="2">
    <source>
        <dbReference type="EMBL" id="QHT19399.1"/>
    </source>
</evidence>
<dbReference type="EMBL" id="MN739665">
    <property type="protein sequence ID" value="QHT19399.1"/>
    <property type="molecule type" value="Genomic_DNA"/>
</dbReference>
<feature type="compositionally biased region" description="Basic residues" evidence="1">
    <location>
        <begin position="429"/>
        <end position="439"/>
    </location>
</feature>
<proteinExistence type="predicted"/>
<feature type="region of interest" description="Disordered" evidence="1">
    <location>
        <begin position="329"/>
        <end position="374"/>
    </location>
</feature>